<dbReference type="GO" id="GO:0097193">
    <property type="term" value="P:intrinsic apoptotic signaling pathway"/>
    <property type="evidence" value="ECO:0007669"/>
    <property type="project" value="InterPro"/>
</dbReference>
<name>A0AA38HR94_9CUCU</name>
<comment type="subcellular location">
    <subcellularLocation>
        <location evidence="1">Mitochondrion inner membrane</location>
        <topology evidence="1">Peripheral membrane protein</topology>
        <orientation evidence="1">Matrix side</orientation>
    </subcellularLocation>
</comment>
<evidence type="ECO:0000256" key="6">
    <source>
        <dbReference type="ARBA" id="ARBA00023136"/>
    </source>
</evidence>
<protein>
    <recommendedName>
        <fullName evidence="9">APOPT family protein CG14806, mitochondrial</fullName>
    </recommendedName>
</protein>
<evidence type="ECO:0000256" key="1">
    <source>
        <dbReference type="ARBA" id="ARBA00004443"/>
    </source>
</evidence>
<dbReference type="Pfam" id="PF10231">
    <property type="entry name" value="COA8"/>
    <property type="match status" value="1"/>
</dbReference>
<comment type="similarity">
    <text evidence="2">Belongs to the COA8 family.</text>
</comment>
<dbReference type="PANTHER" id="PTHR31107">
    <property type="entry name" value="APOPTOGENIC PROTEIN 1, MITOCHONDRIAL"/>
    <property type="match status" value="1"/>
</dbReference>
<dbReference type="InterPro" id="IPR018796">
    <property type="entry name" value="COA8"/>
</dbReference>
<dbReference type="GO" id="GO:0005743">
    <property type="term" value="C:mitochondrial inner membrane"/>
    <property type="evidence" value="ECO:0007669"/>
    <property type="project" value="UniProtKB-SubCell"/>
</dbReference>
<dbReference type="PANTHER" id="PTHR31107:SF2">
    <property type="entry name" value="CYTOCHROME C OXIDASE ASSEMBLY FACTOR 8"/>
    <property type="match status" value="1"/>
</dbReference>
<evidence type="ECO:0000256" key="3">
    <source>
        <dbReference type="ARBA" id="ARBA00022792"/>
    </source>
</evidence>
<evidence type="ECO:0000256" key="5">
    <source>
        <dbReference type="ARBA" id="ARBA00023128"/>
    </source>
</evidence>
<dbReference type="EMBL" id="JALNTZ010000008">
    <property type="protein sequence ID" value="KAJ3642453.1"/>
    <property type="molecule type" value="Genomic_DNA"/>
</dbReference>
<sequence length="182" mass="21798">MLSRYSNSVLRTHLKFVVSFDNLGSRHTFATRNNEQSQPLFEEKYEEDPVIVMSEKNDVDIIGAPDSISNLRPIIRKKLGNETALQRQLREMQNATQEWNQEFWANHNANFIKERQRYINQRHKAGEKTPLSAEEMSEFYKSFLDKNWERHLKYNFEWYRKNFALLILAFRVGLEKNLLKVR</sequence>
<comment type="caution">
    <text evidence="7">The sequence shown here is derived from an EMBL/GenBank/DDBJ whole genome shotgun (WGS) entry which is preliminary data.</text>
</comment>
<evidence type="ECO:0000256" key="4">
    <source>
        <dbReference type="ARBA" id="ARBA00022946"/>
    </source>
</evidence>
<keyword evidence="5" id="KW-0496">Mitochondrion</keyword>
<accession>A0AA38HR94</accession>
<gene>
    <name evidence="7" type="ORF">Zmor_025241</name>
</gene>
<keyword evidence="4" id="KW-0809">Transit peptide</keyword>
<evidence type="ECO:0000313" key="8">
    <source>
        <dbReference type="Proteomes" id="UP001168821"/>
    </source>
</evidence>
<keyword evidence="3" id="KW-0999">Mitochondrion inner membrane</keyword>
<keyword evidence="8" id="KW-1185">Reference proteome</keyword>
<dbReference type="AlphaFoldDB" id="A0AA38HR94"/>
<reference evidence="7" key="1">
    <citation type="journal article" date="2023" name="G3 (Bethesda)">
        <title>Whole genome assemblies of Zophobas morio and Tenebrio molitor.</title>
        <authorList>
            <person name="Kaur S."/>
            <person name="Stinson S.A."/>
            <person name="diCenzo G.C."/>
        </authorList>
    </citation>
    <scope>NUCLEOTIDE SEQUENCE</scope>
    <source>
        <strain evidence="7">QUZm001</strain>
    </source>
</reference>
<proteinExistence type="inferred from homology"/>
<dbReference type="Proteomes" id="UP001168821">
    <property type="component" value="Unassembled WGS sequence"/>
</dbReference>
<evidence type="ECO:0008006" key="9">
    <source>
        <dbReference type="Google" id="ProtNLM"/>
    </source>
</evidence>
<keyword evidence="6" id="KW-0472">Membrane</keyword>
<evidence type="ECO:0000256" key="2">
    <source>
        <dbReference type="ARBA" id="ARBA00005453"/>
    </source>
</evidence>
<evidence type="ECO:0000313" key="7">
    <source>
        <dbReference type="EMBL" id="KAJ3642453.1"/>
    </source>
</evidence>
<organism evidence="7 8">
    <name type="scientific">Zophobas morio</name>
    <dbReference type="NCBI Taxonomy" id="2755281"/>
    <lineage>
        <taxon>Eukaryota</taxon>
        <taxon>Metazoa</taxon>
        <taxon>Ecdysozoa</taxon>
        <taxon>Arthropoda</taxon>
        <taxon>Hexapoda</taxon>
        <taxon>Insecta</taxon>
        <taxon>Pterygota</taxon>
        <taxon>Neoptera</taxon>
        <taxon>Endopterygota</taxon>
        <taxon>Coleoptera</taxon>
        <taxon>Polyphaga</taxon>
        <taxon>Cucujiformia</taxon>
        <taxon>Tenebrionidae</taxon>
        <taxon>Zophobas</taxon>
    </lineage>
</organism>